<feature type="region of interest" description="Disordered" evidence="1">
    <location>
        <begin position="704"/>
        <end position="745"/>
    </location>
</feature>
<dbReference type="InParanoid" id="A0A6P8YMG0"/>
<feature type="compositionally biased region" description="Low complexity" evidence="1">
    <location>
        <begin position="414"/>
        <end position="426"/>
    </location>
</feature>
<accession>A0A6P8YMG0</accession>
<evidence type="ECO:0000313" key="2">
    <source>
        <dbReference type="Proteomes" id="UP000515158"/>
    </source>
</evidence>
<feature type="compositionally biased region" description="Basic residues" evidence="1">
    <location>
        <begin position="349"/>
        <end position="371"/>
    </location>
</feature>
<feature type="region of interest" description="Disordered" evidence="1">
    <location>
        <begin position="637"/>
        <end position="685"/>
    </location>
</feature>
<dbReference type="GeneID" id="117645208"/>
<feature type="region of interest" description="Disordered" evidence="1">
    <location>
        <begin position="349"/>
        <end position="583"/>
    </location>
</feature>
<dbReference type="PANTHER" id="PTHR44809:SF1">
    <property type="entry name" value="PROTEIN O-MANNOSYL-TRANSFERASE TMTC1"/>
    <property type="match status" value="1"/>
</dbReference>
<feature type="region of interest" description="Disordered" evidence="1">
    <location>
        <begin position="33"/>
        <end position="55"/>
    </location>
</feature>
<reference evidence="3" key="1">
    <citation type="submission" date="2025-08" db="UniProtKB">
        <authorList>
            <consortium name="RefSeq"/>
        </authorList>
    </citation>
    <scope>IDENTIFICATION</scope>
    <source>
        <tissue evidence="3">Total insect</tissue>
    </source>
</reference>
<organism evidence="3">
    <name type="scientific">Thrips palmi</name>
    <name type="common">Melon thrips</name>
    <dbReference type="NCBI Taxonomy" id="161013"/>
    <lineage>
        <taxon>Eukaryota</taxon>
        <taxon>Metazoa</taxon>
        <taxon>Ecdysozoa</taxon>
        <taxon>Arthropoda</taxon>
        <taxon>Hexapoda</taxon>
        <taxon>Insecta</taxon>
        <taxon>Pterygota</taxon>
        <taxon>Neoptera</taxon>
        <taxon>Paraneoptera</taxon>
        <taxon>Thysanoptera</taxon>
        <taxon>Terebrantia</taxon>
        <taxon>Thripoidea</taxon>
        <taxon>Thripidae</taxon>
        <taxon>Thrips</taxon>
    </lineage>
</organism>
<gene>
    <name evidence="3" type="primary">LOC117645208</name>
</gene>
<evidence type="ECO:0000256" key="1">
    <source>
        <dbReference type="SAM" id="MobiDB-lite"/>
    </source>
</evidence>
<sequence length="793" mass="83863">MGAGKRSSPGFSITTANCSNGCGCEEVLEASRTSSRTPSRTCREARPPHKQSRGAASPWMYAGVAATAAGCYVNALWGDFVHDDVPAVTTNKDVLGLTPLRGLLANDFWGTSMALPSSHKSYRPLTTLTFRTDHLVWGLRPVGFHLGNVALHLLACLLVARLAVSVAKLQPPFAALAALLFAAHPVHTEAVAGVVGRADVLAGVFFLLSFLAYHDSEWRAPRVGASVLLAVLALLSKETGIMALPVGLLFDLYRTWSAVRRSVRDQAWTEESWRFAQRALKVTLSVALLLLCRWCVLQGSMPRFARQDNPAAFHPDPLAADAELRGGAARLAARLPRLPVPRLAVRVRAARHHTAGRRPQRRHGLRARRPGPRAVPLLRRLRVPAQPLPRPGHRGAHPGLPTRQQPTRHRGLRAGRAGALHAQCGRGAAGGRGGPAAGPLAPGAAAADHPTALGYAVPTRRPGREDRGSKPGLEHQGKPHSVGAAGGAQQRQAALQPRQLAQGLAAGRTRRAALQEGSQAVAGLRVRRQQPGHAAARPGRGRGALPGGHPRAPRARQRALQPGPRLQALEPDGRGGADAGVVPAAGPLVRPRVAAAGLPAASPGRRSVPCAGAPQPLRPRRAVRALAAAAQPCHRGFAPPAPVPARAPREPLGGPRAQGCLPGAAASDAGRGTDGQGPPAGPQVACALPAPRATLGVVAAHGPLLAGGAPPGPLRHPQRGPHRGPHRPHAQRRRPQRRPHLQVRHEPVMTAVWETHRHCRTRLCKTDPLAAFLAERHPKKLPSRLFQPRGPRK</sequence>
<protein>
    <submittedName>
        <fullName evidence="3">Serine/arginine repetitive matrix protein 1-like isoform X1</fullName>
    </submittedName>
</protein>
<evidence type="ECO:0000313" key="3">
    <source>
        <dbReference type="RefSeq" id="XP_034241133.1"/>
    </source>
</evidence>
<name>A0A6P8YMG0_THRPL</name>
<proteinExistence type="predicted"/>
<feature type="compositionally biased region" description="Basic and acidic residues" evidence="1">
    <location>
        <begin position="462"/>
        <end position="477"/>
    </location>
</feature>
<dbReference type="RefSeq" id="XP_034241133.1">
    <property type="nucleotide sequence ID" value="XM_034385242.1"/>
</dbReference>
<dbReference type="OrthoDB" id="1658288at2759"/>
<dbReference type="PANTHER" id="PTHR44809">
    <property type="match status" value="1"/>
</dbReference>
<dbReference type="AlphaFoldDB" id="A0A6P8YMG0"/>
<feature type="compositionally biased region" description="Low complexity" evidence="1">
    <location>
        <begin position="437"/>
        <end position="447"/>
    </location>
</feature>
<keyword evidence="2" id="KW-1185">Reference proteome</keyword>
<feature type="compositionally biased region" description="Gly residues" evidence="1">
    <location>
        <begin position="427"/>
        <end position="436"/>
    </location>
</feature>
<dbReference type="InterPro" id="IPR052943">
    <property type="entry name" value="TMTC_O-mannosyl-trnsfr"/>
</dbReference>
<feature type="compositionally biased region" description="Basic residues" evidence="1">
    <location>
        <begin position="716"/>
        <end position="742"/>
    </location>
</feature>
<dbReference type="KEGG" id="tpal:117645208"/>
<dbReference type="Proteomes" id="UP000515158">
    <property type="component" value="Unplaced"/>
</dbReference>
<feature type="compositionally biased region" description="Low complexity" evidence="1">
    <location>
        <begin position="487"/>
        <end position="515"/>
    </location>
</feature>